<evidence type="ECO:0000256" key="1">
    <source>
        <dbReference type="SAM" id="MobiDB-lite"/>
    </source>
</evidence>
<dbReference type="EMBL" id="GBRH01191765">
    <property type="protein sequence ID" value="JAE06131.1"/>
    <property type="molecule type" value="Transcribed_RNA"/>
</dbReference>
<feature type="region of interest" description="Disordered" evidence="1">
    <location>
        <begin position="1"/>
        <end position="30"/>
    </location>
</feature>
<proteinExistence type="predicted"/>
<sequence length="30" mass="3392">MGRSNFLFGWRGGDGWDENTTTTTKPFSPK</sequence>
<reference evidence="2" key="1">
    <citation type="submission" date="2014-09" db="EMBL/GenBank/DDBJ databases">
        <authorList>
            <person name="Magalhaes I.L.F."/>
            <person name="Oliveira U."/>
            <person name="Santos F.R."/>
            <person name="Vidigal T.H.D.A."/>
            <person name="Brescovit A.D."/>
            <person name="Santos A.J."/>
        </authorList>
    </citation>
    <scope>NUCLEOTIDE SEQUENCE</scope>
    <source>
        <tissue evidence="2">Shoot tissue taken approximately 20 cm above the soil surface</tissue>
    </source>
</reference>
<protein>
    <submittedName>
        <fullName evidence="2">Uncharacterized protein</fullName>
    </submittedName>
</protein>
<evidence type="ECO:0000313" key="2">
    <source>
        <dbReference type="EMBL" id="JAE06131.1"/>
    </source>
</evidence>
<organism evidence="2">
    <name type="scientific">Arundo donax</name>
    <name type="common">Giant reed</name>
    <name type="synonym">Donax arundinaceus</name>
    <dbReference type="NCBI Taxonomy" id="35708"/>
    <lineage>
        <taxon>Eukaryota</taxon>
        <taxon>Viridiplantae</taxon>
        <taxon>Streptophyta</taxon>
        <taxon>Embryophyta</taxon>
        <taxon>Tracheophyta</taxon>
        <taxon>Spermatophyta</taxon>
        <taxon>Magnoliopsida</taxon>
        <taxon>Liliopsida</taxon>
        <taxon>Poales</taxon>
        <taxon>Poaceae</taxon>
        <taxon>PACMAD clade</taxon>
        <taxon>Arundinoideae</taxon>
        <taxon>Arundineae</taxon>
        <taxon>Arundo</taxon>
    </lineage>
</organism>
<dbReference type="AlphaFoldDB" id="A0A0A9F7Q1"/>
<accession>A0A0A9F7Q1</accession>
<feature type="compositionally biased region" description="Polar residues" evidence="1">
    <location>
        <begin position="18"/>
        <end position="30"/>
    </location>
</feature>
<name>A0A0A9F7Q1_ARUDO</name>
<reference evidence="2" key="2">
    <citation type="journal article" date="2015" name="Data Brief">
        <title>Shoot transcriptome of the giant reed, Arundo donax.</title>
        <authorList>
            <person name="Barrero R.A."/>
            <person name="Guerrero F.D."/>
            <person name="Moolhuijzen P."/>
            <person name="Goolsby J.A."/>
            <person name="Tidwell J."/>
            <person name="Bellgard S.E."/>
            <person name="Bellgard M.I."/>
        </authorList>
    </citation>
    <scope>NUCLEOTIDE SEQUENCE</scope>
    <source>
        <tissue evidence="2">Shoot tissue taken approximately 20 cm above the soil surface</tissue>
    </source>
</reference>